<comment type="caution">
    <text evidence="1">The sequence shown here is derived from an EMBL/GenBank/DDBJ whole genome shotgun (WGS) entry which is preliminary data.</text>
</comment>
<evidence type="ECO:0000313" key="1">
    <source>
        <dbReference type="EMBL" id="MDG3007222.1"/>
    </source>
</evidence>
<dbReference type="InterPro" id="IPR038691">
    <property type="entry name" value="ComJ_sf"/>
</dbReference>
<protein>
    <submittedName>
        <fullName evidence="1">Uncharacterized protein</fullName>
    </submittedName>
</protein>
<evidence type="ECO:0000313" key="2">
    <source>
        <dbReference type="Proteomes" id="UP001216907"/>
    </source>
</evidence>
<dbReference type="Gene3D" id="2.60.34.30">
    <property type="entry name" value="Competence, DNA-entry nuclease inhibitor, ComJ"/>
    <property type="match status" value="1"/>
</dbReference>
<dbReference type="Proteomes" id="UP001216907">
    <property type="component" value="Unassembled WGS sequence"/>
</dbReference>
<proteinExistence type="predicted"/>
<reference evidence="1 2" key="1">
    <citation type="submission" date="2023-03" db="EMBL/GenBank/DDBJ databases">
        <title>Paludisphaera mucosa sp. nov. a novel planctomycete from northern fen.</title>
        <authorList>
            <person name="Ivanova A."/>
        </authorList>
    </citation>
    <scope>NUCLEOTIDE SEQUENCE [LARGE SCALE GENOMIC DNA]</scope>
    <source>
        <strain evidence="1 2">Pla2</strain>
    </source>
</reference>
<dbReference type="RefSeq" id="WP_277863508.1">
    <property type="nucleotide sequence ID" value="NZ_JARRAG010000002.1"/>
</dbReference>
<sequence length="158" mass="18048">MRLQRQAFEVFADYHQFYLWDRGMTQEAPEEYTDEDVRRRIKTGPHVVVIQPERDMTVAVEVEIHDAEPACDLDAWDHVAEASLHLRTGRLQVHECTGGPVAEFAIEPGWYRVRSHHGGFDTIEEAGTDGDDHYLAVLWPAPADDVRILKQWDPGSPS</sequence>
<dbReference type="EMBL" id="JARRAG010000002">
    <property type="protein sequence ID" value="MDG3007222.1"/>
    <property type="molecule type" value="Genomic_DNA"/>
</dbReference>
<keyword evidence="2" id="KW-1185">Reference proteome</keyword>
<name>A0ABT6FI19_9BACT</name>
<gene>
    <name evidence="1" type="ORF">PZE19_25955</name>
</gene>
<organism evidence="1 2">
    <name type="scientific">Paludisphaera mucosa</name>
    <dbReference type="NCBI Taxonomy" id="3030827"/>
    <lineage>
        <taxon>Bacteria</taxon>
        <taxon>Pseudomonadati</taxon>
        <taxon>Planctomycetota</taxon>
        <taxon>Planctomycetia</taxon>
        <taxon>Isosphaerales</taxon>
        <taxon>Isosphaeraceae</taxon>
        <taxon>Paludisphaera</taxon>
    </lineage>
</organism>
<accession>A0ABT6FI19</accession>